<organism evidence="2 3">
    <name type="scientific">Poritiphilus flavus</name>
    <dbReference type="NCBI Taxonomy" id="2697053"/>
    <lineage>
        <taxon>Bacteria</taxon>
        <taxon>Pseudomonadati</taxon>
        <taxon>Bacteroidota</taxon>
        <taxon>Flavobacteriia</taxon>
        <taxon>Flavobacteriales</taxon>
        <taxon>Flavobacteriaceae</taxon>
        <taxon>Poritiphilus</taxon>
    </lineage>
</organism>
<sequence>MANSTLSEEYLPAFMYLVDLIVAEEAQVDYDTIAVEGVEERQDIDARTIKRAFELREALRKEALTGKVYRPSFKTLNALTFYYFEGKEKLFAEFARKHSKNIEEHFYRHRPSDAVVSTLFESSQNKIQRLKTQKTELEKLLQELDGKSLGEFLGELVDDRLASFYKRSEAEGLKTELESYIDQQIKRVIQKEKRASILFRFFGSFGLLLVGVDQIQDMKRRILEDFTEEQEALLDDDDELLDMI</sequence>
<evidence type="ECO:0000313" key="3">
    <source>
        <dbReference type="Proteomes" id="UP000475249"/>
    </source>
</evidence>
<keyword evidence="3" id="KW-1185">Reference proteome</keyword>
<keyword evidence="1" id="KW-0175">Coiled coil</keyword>
<gene>
    <name evidence="2" type="ORF">GTQ38_20130</name>
</gene>
<comment type="caution">
    <text evidence="2">The sequence shown here is derived from an EMBL/GenBank/DDBJ whole genome shotgun (WGS) entry which is preliminary data.</text>
</comment>
<dbReference type="RefSeq" id="WP_161437372.1">
    <property type="nucleotide sequence ID" value="NZ_WXYO01000009.1"/>
</dbReference>
<name>A0A6L9EHX3_9FLAO</name>
<protein>
    <submittedName>
        <fullName evidence="2">Uncharacterized protein</fullName>
    </submittedName>
</protein>
<dbReference type="AlphaFoldDB" id="A0A6L9EHX3"/>
<dbReference type="Proteomes" id="UP000475249">
    <property type="component" value="Unassembled WGS sequence"/>
</dbReference>
<evidence type="ECO:0000256" key="1">
    <source>
        <dbReference type="SAM" id="Coils"/>
    </source>
</evidence>
<feature type="coiled-coil region" evidence="1">
    <location>
        <begin position="120"/>
        <end position="147"/>
    </location>
</feature>
<dbReference type="EMBL" id="WXYO01000009">
    <property type="protein sequence ID" value="NAS14331.1"/>
    <property type="molecule type" value="Genomic_DNA"/>
</dbReference>
<accession>A0A6L9EHX3</accession>
<evidence type="ECO:0000313" key="2">
    <source>
        <dbReference type="EMBL" id="NAS14331.1"/>
    </source>
</evidence>
<proteinExistence type="predicted"/>
<reference evidence="2 3" key="1">
    <citation type="submission" date="2020-01" db="EMBL/GenBank/DDBJ databases">
        <title>Bacteria diversity of Porities sp.</title>
        <authorList>
            <person name="Wang G."/>
        </authorList>
    </citation>
    <scope>NUCLEOTIDE SEQUENCE [LARGE SCALE GENOMIC DNA]</scope>
    <source>
        <strain evidence="2 3">R33</strain>
    </source>
</reference>